<dbReference type="Gene3D" id="3.10.450.310">
    <property type="match status" value="1"/>
</dbReference>
<dbReference type="AlphaFoldDB" id="A0AAE6M203"/>
<evidence type="ECO:0000259" key="2">
    <source>
        <dbReference type="Pfam" id="PF07435"/>
    </source>
</evidence>
<dbReference type="InterPro" id="IPR009996">
    <property type="entry name" value="YycH"/>
</dbReference>
<dbReference type="Proteomes" id="UP000321332">
    <property type="component" value="Chromosome"/>
</dbReference>
<dbReference type="Pfam" id="PF07435">
    <property type="entry name" value="YycH"/>
    <property type="match status" value="1"/>
</dbReference>
<protein>
    <recommendedName>
        <fullName evidence="2">Regulatory protein YycH domain-containing protein</fullName>
    </recommendedName>
</protein>
<feature type="transmembrane region" description="Helical" evidence="1">
    <location>
        <begin position="12"/>
        <end position="32"/>
    </location>
</feature>
<dbReference type="EMBL" id="CP042374">
    <property type="protein sequence ID" value="QEA33647.1"/>
    <property type="molecule type" value="Genomic_DNA"/>
</dbReference>
<name>A0AAE6M203_LEUCA</name>
<evidence type="ECO:0000313" key="3">
    <source>
        <dbReference type="EMBL" id="QEA33647.1"/>
    </source>
</evidence>
<feature type="domain" description="Regulatory protein YycH" evidence="2">
    <location>
        <begin position="18"/>
        <end position="430"/>
    </location>
</feature>
<evidence type="ECO:0000313" key="4">
    <source>
        <dbReference type="Proteomes" id="UP000321332"/>
    </source>
</evidence>
<gene>
    <name evidence="3" type="ORF">FGL89_05665</name>
</gene>
<sequence>MWNKPKFLKGTILDISMILAIVISIVLTGFVFSSFGQNEAPDSATSQQSEQQLLELIQPTQLIVTHKDGSQQLVTHKISTQIKKIRTYIEGAELNDAKSEKVSVAKIQSLLSIKKSQILRYPDVVPISYFNTRYQQNVSSGKNFNFNYFVLDFNRSNIGYFVNTKTNRIVTVKVKKLNNDLAWKKAEELPTTVAVNFKAYQGQVMMNYPNDVKLPVYSYLLNHRDPSAYVSALLGTINQLSISKADDRTIYTNKLNSQKIVYNSTLETVTFEDHNAKNQLPKTYLGRLNAGLSQINLLQLNLADTRFYESRDNGQQVTYRTYVEGFPVYFQSESGAIRIKIADNGDLTSTYSLNELGVPVPNKQEDVTLPSTTSILKQLDDAGVKKSDYYFITPGYEWLINKDSQAAVNMEPTWMIETSSGWQSVSAFLKHHDN</sequence>
<dbReference type="RefSeq" id="WP_014974935.1">
    <property type="nucleotide sequence ID" value="NZ_CP042374.1"/>
</dbReference>
<accession>A0AAE6M203</accession>
<reference evidence="3 4" key="1">
    <citation type="submission" date="2019-06" db="EMBL/GenBank/DDBJ databases">
        <title>Genome analyses of bacteria isolated from kimchi.</title>
        <authorList>
            <person name="Lee S."/>
            <person name="Ahn S."/>
            <person name="Roh S."/>
        </authorList>
    </citation>
    <scope>NUCLEOTIDE SEQUENCE [LARGE SCALE GENOMIC DNA]</scope>
    <source>
        <strain evidence="3 4">CBA3620</strain>
    </source>
</reference>
<keyword evidence="1" id="KW-0472">Membrane</keyword>
<evidence type="ECO:0000256" key="1">
    <source>
        <dbReference type="SAM" id="Phobius"/>
    </source>
</evidence>
<dbReference type="GeneID" id="61187228"/>
<dbReference type="CDD" id="cd15787">
    <property type="entry name" value="YycH_N"/>
    <property type="match status" value="1"/>
</dbReference>
<dbReference type="OMA" id="IWTFQPN"/>
<organism evidence="3 4">
    <name type="scientific">Leuconostoc carnosum</name>
    <dbReference type="NCBI Taxonomy" id="1252"/>
    <lineage>
        <taxon>Bacteria</taxon>
        <taxon>Bacillati</taxon>
        <taxon>Bacillota</taxon>
        <taxon>Bacilli</taxon>
        <taxon>Lactobacillales</taxon>
        <taxon>Lactobacillaceae</taxon>
        <taxon>Leuconostoc</taxon>
    </lineage>
</organism>
<keyword evidence="1" id="KW-1133">Transmembrane helix</keyword>
<keyword evidence="1" id="KW-0812">Transmembrane</keyword>
<proteinExistence type="predicted"/>